<keyword evidence="4" id="KW-1185">Reference proteome</keyword>
<evidence type="ECO:0000256" key="2">
    <source>
        <dbReference type="SAM" id="SignalP"/>
    </source>
</evidence>
<feature type="compositionally biased region" description="Polar residues" evidence="1">
    <location>
        <begin position="272"/>
        <end position="287"/>
    </location>
</feature>
<keyword evidence="2" id="KW-0732">Signal</keyword>
<name>A0AA40FS15_9HYME</name>
<sequence>MATMRNMMIVILVFQIIQCAISQPLATNTANSLIPEPTHESTIYECLFIDRNLPICDPKLLADSEEDLSDKNISETMQRSKRNTDISSKDVIVYTVEGCLPPRLAVNHQVGDDPCIQARAPSQPTYFTLHFQSDHQDENVVIDMIETVDSKDYTLKGLYTAQIDLIERMISSLKNLFTCAAIRGNERSEIQVIAIKQSPEETLLRHQKSKQSPKKLQLHSRESALRTQRVGGAISRQPNWPKPKIRLANWESYGQGPRFSRRPSEQEKLETRSSPSEPSQVNQVSSK</sequence>
<protein>
    <submittedName>
        <fullName evidence="3">Uncharacterized protein</fullName>
    </submittedName>
</protein>
<feature type="region of interest" description="Disordered" evidence="1">
    <location>
        <begin position="203"/>
        <end position="287"/>
    </location>
</feature>
<feature type="chain" id="PRO_5041325154" evidence="2">
    <location>
        <begin position="23"/>
        <end position="287"/>
    </location>
</feature>
<accession>A0AA40FS15</accession>
<proteinExistence type="predicted"/>
<dbReference type="EMBL" id="JAHYIQ010000019">
    <property type="protein sequence ID" value="KAK1123952.1"/>
    <property type="molecule type" value="Genomic_DNA"/>
</dbReference>
<comment type="caution">
    <text evidence="3">The sequence shown here is derived from an EMBL/GenBank/DDBJ whole genome shotgun (WGS) entry which is preliminary data.</text>
</comment>
<dbReference type="Proteomes" id="UP001177670">
    <property type="component" value="Unassembled WGS sequence"/>
</dbReference>
<reference evidence="3" key="1">
    <citation type="submission" date="2021-10" db="EMBL/GenBank/DDBJ databases">
        <title>Melipona bicolor Genome sequencing and assembly.</title>
        <authorList>
            <person name="Araujo N.S."/>
            <person name="Arias M.C."/>
        </authorList>
    </citation>
    <scope>NUCLEOTIDE SEQUENCE</scope>
    <source>
        <strain evidence="3">USP_2M_L1-L4_2017</strain>
        <tissue evidence="3">Whole body</tissue>
    </source>
</reference>
<feature type="compositionally biased region" description="Basic and acidic residues" evidence="1">
    <location>
        <begin position="262"/>
        <end position="271"/>
    </location>
</feature>
<evidence type="ECO:0000256" key="1">
    <source>
        <dbReference type="SAM" id="MobiDB-lite"/>
    </source>
</evidence>
<feature type="signal peptide" evidence="2">
    <location>
        <begin position="1"/>
        <end position="22"/>
    </location>
</feature>
<evidence type="ECO:0000313" key="4">
    <source>
        <dbReference type="Proteomes" id="UP001177670"/>
    </source>
</evidence>
<dbReference type="AlphaFoldDB" id="A0AA40FS15"/>
<evidence type="ECO:0000313" key="3">
    <source>
        <dbReference type="EMBL" id="KAK1123952.1"/>
    </source>
</evidence>
<gene>
    <name evidence="3" type="ORF">K0M31_006982</name>
</gene>
<organism evidence="3 4">
    <name type="scientific">Melipona bicolor</name>
    <dbReference type="NCBI Taxonomy" id="60889"/>
    <lineage>
        <taxon>Eukaryota</taxon>
        <taxon>Metazoa</taxon>
        <taxon>Ecdysozoa</taxon>
        <taxon>Arthropoda</taxon>
        <taxon>Hexapoda</taxon>
        <taxon>Insecta</taxon>
        <taxon>Pterygota</taxon>
        <taxon>Neoptera</taxon>
        <taxon>Endopterygota</taxon>
        <taxon>Hymenoptera</taxon>
        <taxon>Apocrita</taxon>
        <taxon>Aculeata</taxon>
        <taxon>Apoidea</taxon>
        <taxon>Anthophila</taxon>
        <taxon>Apidae</taxon>
        <taxon>Melipona</taxon>
    </lineage>
</organism>
<feature type="compositionally biased region" description="Basic residues" evidence="1">
    <location>
        <begin position="205"/>
        <end position="218"/>
    </location>
</feature>